<evidence type="ECO:0000259" key="8">
    <source>
        <dbReference type="PROSITE" id="PS50835"/>
    </source>
</evidence>
<dbReference type="InterPro" id="IPR013783">
    <property type="entry name" value="Ig-like_fold"/>
</dbReference>
<dbReference type="SUPFAM" id="SSF48726">
    <property type="entry name" value="Immunoglobulin"/>
    <property type="match status" value="1"/>
</dbReference>
<evidence type="ECO:0000313" key="10">
    <source>
        <dbReference type="Proteomes" id="UP000694547"/>
    </source>
</evidence>
<name>A0A8C8UGB1_PERMB</name>
<dbReference type="InterPro" id="IPR036179">
    <property type="entry name" value="Ig-like_dom_sf"/>
</dbReference>
<dbReference type="InterPro" id="IPR003599">
    <property type="entry name" value="Ig_sub"/>
</dbReference>
<keyword evidence="2" id="KW-0391">Immunity</keyword>
<accession>A0A8C8UGB1</accession>
<protein>
    <submittedName>
        <fullName evidence="9">T cell receptor alpha variable 17</fullName>
    </submittedName>
</protein>
<dbReference type="InterPro" id="IPR051287">
    <property type="entry name" value="TCR_variable_region"/>
</dbReference>
<dbReference type="PANTHER" id="PTHR19367:SF5">
    <property type="entry name" value="T CELL RECEPTOR ALPHA VARIABLE 8-3"/>
    <property type="match status" value="1"/>
</dbReference>
<dbReference type="GO" id="GO:0002250">
    <property type="term" value="P:adaptive immune response"/>
    <property type="evidence" value="ECO:0007669"/>
    <property type="project" value="UniProtKB-KW"/>
</dbReference>
<evidence type="ECO:0000256" key="2">
    <source>
        <dbReference type="ARBA" id="ARBA00022859"/>
    </source>
</evidence>
<evidence type="ECO:0000256" key="7">
    <source>
        <dbReference type="SAM" id="MobiDB-lite"/>
    </source>
</evidence>
<organism evidence="9 10">
    <name type="scientific">Peromyscus maniculatus bairdii</name>
    <name type="common">Prairie deer mouse</name>
    <dbReference type="NCBI Taxonomy" id="230844"/>
    <lineage>
        <taxon>Eukaryota</taxon>
        <taxon>Metazoa</taxon>
        <taxon>Chordata</taxon>
        <taxon>Craniata</taxon>
        <taxon>Vertebrata</taxon>
        <taxon>Euteleostomi</taxon>
        <taxon>Mammalia</taxon>
        <taxon>Eutheria</taxon>
        <taxon>Euarchontoglires</taxon>
        <taxon>Glires</taxon>
        <taxon>Rodentia</taxon>
        <taxon>Myomorpha</taxon>
        <taxon>Muroidea</taxon>
        <taxon>Cricetidae</taxon>
        <taxon>Neotominae</taxon>
        <taxon>Peromyscus</taxon>
    </lineage>
</organism>
<evidence type="ECO:0000256" key="5">
    <source>
        <dbReference type="ARBA" id="ARBA00023319"/>
    </source>
</evidence>
<reference evidence="9 10" key="1">
    <citation type="submission" date="2018-10" db="EMBL/GenBank/DDBJ databases">
        <title>Improved assembly of the deer mouse Peromyscus maniculatus genome.</title>
        <authorList>
            <person name="Lassance J.-M."/>
            <person name="Hoekstra H.E."/>
        </authorList>
    </citation>
    <scope>NUCLEOTIDE SEQUENCE [LARGE SCALE GENOMIC DNA]</scope>
</reference>
<dbReference type="GeneTree" id="ENSGT00940000153073"/>
<reference evidence="9" key="2">
    <citation type="submission" date="2025-08" db="UniProtKB">
        <authorList>
            <consortium name="Ensembl"/>
        </authorList>
    </citation>
    <scope>IDENTIFICATION</scope>
</reference>
<keyword evidence="1" id="KW-0732">Signal</keyword>
<evidence type="ECO:0000256" key="6">
    <source>
        <dbReference type="ARBA" id="ARBA00043266"/>
    </source>
</evidence>
<keyword evidence="4" id="KW-0675">Receptor</keyword>
<reference evidence="9" key="3">
    <citation type="submission" date="2025-09" db="UniProtKB">
        <authorList>
            <consortium name="Ensembl"/>
        </authorList>
    </citation>
    <scope>IDENTIFICATION</scope>
</reference>
<sequence length="139" mass="15333">HLLAELSVSGVSSDKRGNRAQSVAQPDAHLTVSEGASLEIKCSYSYGATPYLFWYVQYPGQSLQLLLKYAARDTLIKGINGFEAEFMKSNSSFNLRKSPAHWRDSAKYFCALSDTVPQAAGGAEHKPPETFCDLRARNK</sequence>
<dbReference type="Gene3D" id="2.60.40.10">
    <property type="entry name" value="Immunoglobulins"/>
    <property type="match status" value="1"/>
</dbReference>
<dbReference type="SMART" id="SM00409">
    <property type="entry name" value="IG"/>
    <property type="match status" value="1"/>
</dbReference>
<keyword evidence="10" id="KW-1185">Reference proteome</keyword>
<feature type="domain" description="Ig-like" evidence="8">
    <location>
        <begin position="20"/>
        <end position="130"/>
    </location>
</feature>
<dbReference type="Proteomes" id="UP000694547">
    <property type="component" value="Chromosome 9"/>
</dbReference>
<evidence type="ECO:0000313" key="9">
    <source>
        <dbReference type="Ensembl" id="ENSPEMP00000030912.1"/>
    </source>
</evidence>
<dbReference type="InterPro" id="IPR007110">
    <property type="entry name" value="Ig-like_dom"/>
</dbReference>
<dbReference type="InterPro" id="IPR013106">
    <property type="entry name" value="Ig_V-set"/>
</dbReference>
<keyword evidence="3" id="KW-1064">Adaptive immunity</keyword>
<keyword evidence="5" id="KW-0393">Immunoglobulin domain</keyword>
<dbReference type="PANTHER" id="PTHR19367">
    <property type="entry name" value="T-CELL RECEPTOR ALPHA CHAIN V REGION"/>
    <property type="match status" value="1"/>
</dbReference>
<keyword evidence="6" id="KW-1279">T cell receptor</keyword>
<dbReference type="Ensembl" id="ENSPEMT00000042257.1">
    <property type="protein sequence ID" value="ENSPEMP00000030912.1"/>
    <property type="gene ID" value="ENSPEMG00000029744.1"/>
</dbReference>
<dbReference type="AlphaFoldDB" id="A0A8C8UGB1"/>
<evidence type="ECO:0000256" key="4">
    <source>
        <dbReference type="ARBA" id="ARBA00023170"/>
    </source>
</evidence>
<feature type="region of interest" description="Disordered" evidence="7">
    <location>
        <begin position="1"/>
        <end position="25"/>
    </location>
</feature>
<evidence type="ECO:0000256" key="1">
    <source>
        <dbReference type="ARBA" id="ARBA00022729"/>
    </source>
</evidence>
<dbReference type="GO" id="GO:0042101">
    <property type="term" value="C:T cell receptor complex"/>
    <property type="evidence" value="ECO:0007669"/>
    <property type="project" value="UniProtKB-KW"/>
</dbReference>
<proteinExistence type="predicted"/>
<dbReference type="Pfam" id="PF07686">
    <property type="entry name" value="V-set"/>
    <property type="match status" value="1"/>
</dbReference>
<evidence type="ECO:0000256" key="3">
    <source>
        <dbReference type="ARBA" id="ARBA00023130"/>
    </source>
</evidence>
<dbReference type="PROSITE" id="PS50835">
    <property type="entry name" value="IG_LIKE"/>
    <property type="match status" value="1"/>
</dbReference>